<feature type="non-terminal residue" evidence="1">
    <location>
        <position position="1"/>
    </location>
</feature>
<protein>
    <recommendedName>
        <fullName evidence="3">PDZ domain-containing protein</fullName>
    </recommendedName>
</protein>
<name>A0ABN9U4E3_9DINO</name>
<reference evidence="1" key="1">
    <citation type="submission" date="2023-10" db="EMBL/GenBank/DDBJ databases">
        <authorList>
            <person name="Chen Y."/>
            <person name="Shah S."/>
            <person name="Dougan E. K."/>
            <person name="Thang M."/>
            <person name="Chan C."/>
        </authorList>
    </citation>
    <scope>NUCLEOTIDE SEQUENCE [LARGE SCALE GENOMIC DNA]</scope>
</reference>
<keyword evidence="2" id="KW-1185">Reference proteome</keyword>
<accession>A0ABN9U4E3</accession>
<sequence>APAAAGCAAPLGAGGAPPAGVHCFHVFYSRESLVPLGLGYQANGRGGLEVHALVKGLVAEANDQASRIPEPWRRTVQARRRWVHVAGFRQVGDVITSINGYTSPEEMADLIRTAYSLHLRVERRSRLVTS</sequence>
<dbReference type="Proteomes" id="UP001189429">
    <property type="component" value="Unassembled WGS sequence"/>
</dbReference>
<dbReference type="EMBL" id="CAUYUJ010015423">
    <property type="protein sequence ID" value="CAK0853755.1"/>
    <property type="molecule type" value="Genomic_DNA"/>
</dbReference>
<evidence type="ECO:0008006" key="3">
    <source>
        <dbReference type="Google" id="ProtNLM"/>
    </source>
</evidence>
<proteinExistence type="predicted"/>
<evidence type="ECO:0000313" key="2">
    <source>
        <dbReference type="Proteomes" id="UP001189429"/>
    </source>
</evidence>
<organism evidence="1 2">
    <name type="scientific">Prorocentrum cordatum</name>
    <dbReference type="NCBI Taxonomy" id="2364126"/>
    <lineage>
        <taxon>Eukaryota</taxon>
        <taxon>Sar</taxon>
        <taxon>Alveolata</taxon>
        <taxon>Dinophyceae</taxon>
        <taxon>Prorocentrales</taxon>
        <taxon>Prorocentraceae</taxon>
        <taxon>Prorocentrum</taxon>
    </lineage>
</organism>
<comment type="caution">
    <text evidence="1">The sequence shown here is derived from an EMBL/GenBank/DDBJ whole genome shotgun (WGS) entry which is preliminary data.</text>
</comment>
<gene>
    <name evidence="1" type="ORF">PCOR1329_LOCUS45124</name>
</gene>
<evidence type="ECO:0000313" key="1">
    <source>
        <dbReference type="EMBL" id="CAK0853755.1"/>
    </source>
</evidence>